<keyword evidence="10" id="KW-0131">Cell cycle</keyword>
<evidence type="ECO:0000256" key="5">
    <source>
        <dbReference type="ARBA" id="ARBA00022618"/>
    </source>
</evidence>
<proteinExistence type="inferred from homology"/>
<dbReference type="NCBIfam" id="NF040815">
    <property type="entry name" value="recomb_XerA_Arch"/>
    <property type="match status" value="1"/>
</dbReference>
<dbReference type="InterPro" id="IPR004107">
    <property type="entry name" value="Integrase_SAM-like_N"/>
</dbReference>
<dbReference type="EMBL" id="LNAM01000008">
    <property type="protein sequence ID" value="KSV60475.1"/>
    <property type="molecule type" value="Genomic_DNA"/>
</dbReference>
<dbReference type="GO" id="GO:0015074">
    <property type="term" value="P:DNA integration"/>
    <property type="evidence" value="ECO:0007669"/>
    <property type="project" value="UniProtKB-KW"/>
</dbReference>
<comment type="subcellular location">
    <subcellularLocation>
        <location evidence="2">Cytoplasm</location>
    </subcellularLocation>
</comment>
<keyword evidence="8 11" id="KW-0238">DNA-binding</keyword>
<keyword evidence="9" id="KW-0233">DNA recombination</keyword>
<evidence type="ECO:0000256" key="9">
    <source>
        <dbReference type="ARBA" id="ARBA00023172"/>
    </source>
</evidence>
<gene>
    <name evidence="14" type="ORF">ASU35_16770</name>
</gene>
<organism evidence="14 15">
    <name type="scientific">Acetivibrio ethanolgignens</name>
    <dbReference type="NCBI Taxonomy" id="290052"/>
    <lineage>
        <taxon>Bacteria</taxon>
        <taxon>Bacillati</taxon>
        <taxon>Bacillota</taxon>
        <taxon>Clostridia</taxon>
        <taxon>Eubacteriales</taxon>
        <taxon>Oscillospiraceae</taxon>
        <taxon>Acetivibrio</taxon>
    </lineage>
</organism>
<evidence type="ECO:0000256" key="7">
    <source>
        <dbReference type="ARBA" id="ARBA00022908"/>
    </source>
</evidence>
<dbReference type="InterPro" id="IPR050090">
    <property type="entry name" value="Tyrosine_recombinase_XerCD"/>
</dbReference>
<evidence type="ECO:0000256" key="6">
    <source>
        <dbReference type="ARBA" id="ARBA00022829"/>
    </source>
</evidence>
<dbReference type="GO" id="GO:0003677">
    <property type="term" value="F:DNA binding"/>
    <property type="evidence" value="ECO:0007669"/>
    <property type="project" value="UniProtKB-UniRule"/>
</dbReference>
<evidence type="ECO:0000256" key="3">
    <source>
        <dbReference type="ARBA" id="ARBA00008857"/>
    </source>
</evidence>
<dbReference type="InterPro" id="IPR002104">
    <property type="entry name" value="Integrase_catalytic"/>
</dbReference>
<keyword evidence="7" id="KW-0229">DNA integration</keyword>
<dbReference type="GO" id="GO:0006310">
    <property type="term" value="P:DNA recombination"/>
    <property type="evidence" value="ECO:0007669"/>
    <property type="project" value="UniProtKB-KW"/>
</dbReference>
<keyword evidence="6" id="KW-0159">Chromosome partition</keyword>
<dbReference type="AlphaFoldDB" id="A0A0V8QIP0"/>
<dbReference type="InterPro" id="IPR010998">
    <property type="entry name" value="Integrase_recombinase_N"/>
</dbReference>
<dbReference type="Gene3D" id="1.10.150.130">
    <property type="match status" value="1"/>
</dbReference>
<dbReference type="STRING" id="290052.ASU35_16770"/>
<dbReference type="PANTHER" id="PTHR30349:SF77">
    <property type="entry name" value="TYROSINE RECOMBINASE XERC"/>
    <property type="match status" value="1"/>
</dbReference>
<name>A0A0V8QIP0_9FIRM</name>
<dbReference type="Pfam" id="PF13495">
    <property type="entry name" value="Phage_int_SAM_4"/>
    <property type="match status" value="1"/>
</dbReference>
<evidence type="ECO:0000259" key="13">
    <source>
        <dbReference type="PROSITE" id="PS51900"/>
    </source>
</evidence>
<dbReference type="GO" id="GO:0005737">
    <property type="term" value="C:cytoplasm"/>
    <property type="evidence" value="ECO:0007669"/>
    <property type="project" value="UniProtKB-SubCell"/>
</dbReference>
<dbReference type="Pfam" id="PF00589">
    <property type="entry name" value="Phage_integrase"/>
    <property type="match status" value="1"/>
</dbReference>
<dbReference type="RefSeq" id="WP_058351342.1">
    <property type="nucleotide sequence ID" value="NZ_CABMMD010000008.1"/>
</dbReference>
<keyword evidence="4" id="KW-0963">Cytoplasm</keyword>
<evidence type="ECO:0000256" key="8">
    <source>
        <dbReference type="ARBA" id="ARBA00023125"/>
    </source>
</evidence>
<dbReference type="PANTHER" id="PTHR30349">
    <property type="entry name" value="PHAGE INTEGRASE-RELATED"/>
    <property type="match status" value="1"/>
</dbReference>
<keyword evidence="5" id="KW-0132">Cell division</keyword>
<feature type="domain" description="Core-binding (CB)" evidence="13">
    <location>
        <begin position="41"/>
        <end position="123"/>
    </location>
</feature>
<dbReference type="GO" id="GO:0051301">
    <property type="term" value="P:cell division"/>
    <property type="evidence" value="ECO:0007669"/>
    <property type="project" value="UniProtKB-KW"/>
</dbReference>
<feature type="domain" description="Tyr recombinase" evidence="12">
    <location>
        <begin position="144"/>
        <end position="317"/>
    </location>
</feature>
<evidence type="ECO:0000256" key="1">
    <source>
        <dbReference type="ARBA" id="ARBA00003283"/>
    </source>
</evidence>
<dbReference type="InterPro" id="IPR013762">
    <property type="entry name" value="Integrase-like_cat_sf"/>
</dbReference>
<dbReference type="GO" id="GO:0007059">
    <property type="term" value="P:chromosome segregation"/>
    <property type="evidence" value="ECO:0007669"/>
    <property type="project" value="UniProtKB-KW"/>
</dbReference>
<keyword evidence="15" id="KW-1185">Reference proteome</keyword>
<dbReference type="Proteomes" id="UP000054874">
    <property type="component" value="Unassembled WGS sequence"/>
</dbReference>
<comment type="similarity">
    <text evidence="3">Belongs to the 'phage' integrase family.</text>
</comment>
<dbReference type="PROSITE" id="PS51900">
    <property type="entry name" value="CB"/>
    <property type="match status" value="1"/>
</dbReference>
<dbReference type="PROSITE" id="PS51898">
    <property type="entry name" value="TYR_RECOMBINASE"/>
    <property type="match status" value="1"/>
</dbReference>
<evidence type="ECO:0000256" key="10">
    <source>
        <dbReference type="ARBA" id="ARBA00023306"/>
    </source>
</evidence>
<dbReference type="OrthoDB" id="9801717at2"/>
<evidence type="ECO:0000313" key="14">
    <source>
        <dbReference type="EMBL" id="KSV60475.1"/>
    </source>
</evidence>
<accession>A0A0V8QIP0</accession>
<evidence type="ECO:0000313" key="15">
    <source>
        <dbReference type="Proteomes" id="UP000054874"/>
    </source>
</evidence>
<evidence type="ECO:0000259" key="12">
    <source>
        <dbReference type="PROSITE" id="PS51898"/>
    </source>
</evidence>
<comment type="caution">
    <text evidence="14">The sequence shown here is derived from an EMBL/GenBank/DDBJ whole genome shotgun (WGS) entry which is preliminary data.</text>
</comment>
<dbReference type="InterPro" id="IPR044068">
    <property type="entry name" value="CB"/>
</dbReference>
<evidence type="ECO:0000256" key="11">
    <source>
        <dbReference type="PROSITE-ProRule" id="PRU01248"/>
    </source>
</evidence>
<sequence>MNATLMKEIEQRMEKYLNQEQKDNLHRILGEYVTVPDEDRNKPEDLVQLFIAAKRVEGCSSKTVKYYETTIRNAIEKIEKNIVQITTDDLRIYLDNYQENNKISKVTIDNIRRILSSFFAWLEDEDYILKSPVRRIHKVKTCKTVKETYSDEALEMMRDECDGIRDLALIDLLASTGMRVGELVKLNRSDIDFQSRECVVLGKGNKQRKVYFDARTKLHLKKYLESREDNNEALFVSLQKPFNRLLISGVEIRLRELGNKLNINKVHPHKFRRTLATVAIDKGMPIEQVQQLLGHQSVDTTLQYAMVNQNNVKESHRKYLG</sequence>
<reference evidence="14 15" key="1">
    <citation type="submission" date="2015-11" db="EMBL/GenBank/DDBJ databases">
        <title>Butyribacter intestini gen. nov., sp. nov., a butyric acid-producing bacterium of the family Lachnospiraceae isolated from the human faeces.</title>
        <authorList>
            <person name="Zou Y."/>
            <person name="Xue W."/>
            <person name="Luo G."/>
            <person name="Lv M."/>
        </authorList>
    </citation>
    <scope>NUCLEOTIDE SEQUENCE [LARGE SCALE GENOMIC DNA]</scope>
    <source>
        <strain evidence="14 15">ACET-33324</strain>
    </source>
</reference>
<dbReference type="InterPro" id="IPR011010">
    <property type="entry name" value="DNA_brk_join_enz"/>
</dbReference>
<dbReference type="Gene3D" id="1.10.443.10">
    <property type="entry name" value="Intergrase catalytic core"/>
    <property type="match status" value="1"/>
</dbReference>
<dbReference type="SUPFAM" id="SSF56349">
    <property type="entry name" value="DNA breaking-rejoining enzymes"/>
    <property type="match status" value="1"/>
</dbReference>
<evidence type="ECO:0000256" key="2">
    <source>
        <dbReference type="ARBA" id="ARBA00004496"/>
    </source>
</evidence>
<protein>
    <submittedName>
        <fullName evidence="14">Integrase</fullName>
    </submittedName>
</protein>
<evidence type="ECO:0000256" key="4">
    <source>
        <dbReference type="ARBA" id="ARBA00022490"/>
    </source>
</evidence>
<comment type="function">
    <text evidence="1">Site-specific tyrosine recombinase, which acts by catalyzing the cutting and rejoining of the recombining DNA molecules.</text>
</comment>